<dbReference type="CDD" id="cd02666">
    <property type="entry name" value="Peptidase_C19J"/>
    <property type="match status" value="1"/>
</dbReference>
<comment type="catalytic activity">
    <reaction evidence="1">
        <text>Thiol-dependent hydrolysis of ester, thioester, amide, peptide and isopeptide bonds formed by the C-terminal Gly of ubiquitin (a 76-residue protein attached to proteins as an intracellular targeting signal).</text>
        <dbReference type="EC" id="3.4.19.12"/>
    </reaction>
</comment>
<evidence type="ECO:0000256" key="4">
    <source>
        <dbReference type="ARBA" id="ARBA00022786"/>
    </source>
</evidence>
<dbReference type="Proteomes" id="UP000182444">
    <property type="component" value="Chromosome 1D"/>
</dbReference>
<dbReference type="PROSITE" id="PS50235">
    <property type="entry name" value="USP_3"/>
    <property type="match status" value="1"/>
</dbReference>
<dbReference type="OrthoDB" id="2420415at2759"/>
<dbReference type="InterPro" id="IPR038765">
    <property type="entry name" value="Papain-like_cys_pep_sf"/>
</dbReference>
<dbReference type="EMBL" id="CP017556">
    <property type="protein sequence ID" value="AOW03531.1"/>
    <property type="molecule type" value="Genomic_DNA"/>
</dbReference>
<dbReference type="GeneID" id="2910577"/>
<evidence type="ECO:0000256" key="9">
    <source>
        <dbReference type="ARBA" id="ARBA00042236"/>
    </source>
</evidence>
<dbReference type="AlphaFoldDB" id="A0A1H6Q3X2"/>
<dbReference type="Pfam" id="PF00443">
    <property type="entry name" value="UCH"/>
    <property type="match status" value="1"/>
</dbReference>
<evidence type="ECO:0000256" key="11">
    <source>
        <dbReference type="SAM" id="MobiDB-lite"/>
    </source>
</evidence>
<evidence type="ECO:0000313" key="13">
    <source>
        <dbReference type="EMBL" id="AOW03531.1"/>
    </source>
</evidence>
<evidence type="ECO:0000256" key="1">
    <source>
        <dbReference type="ARBA" id="ARBA00000707"/>
    </source>
</evidence>
<dbReference type="Proteomes" id="UP000256601">
    <property type="component" value="Unassembled WGS sequence"/>
</dbReference>
<gene>
    <name evidence="14" type="ORF">B0I71DRAFT_134584</name>
    <name evidence="13" type="ORF">YALI1_D04469g</name>
</gene>
<dbReference type="EC" id="3.4.19.12" evidence="2"/>
<dbReference type="GO" id="GO:0043161">
    <property type="term" value="P:proteasome-mediated ubiquitin-dependent protein catabolic process"/>
    <property type="evidence" value="ECO:0007669"/>
    <property type="project" value="InterPro"/>
</dbReference>
<keyword evidence="5" id="KW-0378">Hydrolase</keyword>
<dbReference type="VEuPathDB" id="FungiDB:YALI0_D03531g"/>
<keyword evidence="3" id="KW-0645">Protease</keyword>
<dbReference type="VEuPathDB" id="FungiDB:YALI1_D04469g"/>
<feature type="compositionally biased region" description="Basic and acidic residues" evidence="11">
    <location>
        <begin position="718"/>
        <end position="728"/>
    </location>
</feature>
<dbReference type="EMBL" id="KZ859042">
    <property type="protein sequence ID" value="RDW24246.1"/>
    <property type="molecule type" value="Genomic_DNA"/>
</dbReference>
<dbReference type="RefSeq" id="XP_502367.1">
    <property type="nucleotide sequence ID" value="XM_502367.1"/>
</dbReference>
<evidence type="ECO:0000256" key="2">
    <source>
        <dbReference type="ARBA" id="ARBA00012759"/>
    </source>
</evidence>
<dbReference type="InterPro" id="IPR044635">
    <property type="entry name" value="UBP14-like"/>
</dbReference>
<evidence type="ECO:0000256" key="6">
    <source>
        <dbReference type="ARBA" id="ARBA00022807"/>
    </source>
</evidence>
<name>A0A1H6Q3X2_YARLL</name>
<dbReference type="GO" id="GO:0061136">
    <property type="term" value="P:regulation of proteasomal protein catabolic process"/>
    <property type="evidence" value="ECO:0007669"/>
    <property type="project" value="TreeGrafter"/>
</dbReference>
<reference evidence="13 15" key="1">
    <citation type="journal article" date="2016" name="PLoS ONE">
        <title>Sequence Assembly of Yarrowia lipolytica Strain W29/CLIB89 Shows Transposable Element Diversity.</title>
        <authorList>
            <person name="Magnan C."/>
            <person name="Yu J."/>
            <person name="Chang I."/>
            <person name="Jahn E."/>
            <person name="Kanomata Y."/>
            <person name="Wu J."/>
            <person name="Zeller M."/>
            <person name="Oakes M."/>
            <person name="Baldi P."/>
            <person name="Sandmeyer S."/>
        </authorList>
    </citation>
    <scope>NUCLEOTIDE SEQUENCE [LARGE SCALE GENOMIC DNA]</scope>
    <source>
        <strain evidence="13">CLIB89</strain>
        <strain evidence="15">CLIB89(W29)</strain>
    </source>
</reference>
<dbReference type="InterPro" id="IPR018200">
    <property type="entry name" value="USP_CS"/>
</dbReference>
<dbReference type="Pfam" id="PF13446">
    <property type="entry name" value="RPT"/>
    <property type="match status" value="2"/>
</dbReference>
<feature type="domain" description="USP" evidence="12">
    <location>
        <begin position="613"/>
        <end position="1102"/>
    </location>
</feature>
<dbReference type="InterPro" id="IPR025305">
    <property type="entry name" value="UCH_repeat_domain"/>
</dbReference>
<feature type="region of interest" description="Disordered" evidence="11">
    <location>
        <begin position="108"/>
        <end position="151"/>
    </location>
</feature>
<dbReference type="GO" id="GO:0070628">
    <property type="term" value="F:proteasome binding"/>
    <property type="evidence" value="ECO:0007669"/>
    <property type="project" value="TreeGrafter"/>
</dbReference>
<reference evidence="14 16" key="2">
    <citation type="submission" date="2018-07" db="EMBL/GenBank/DDBJ databases">
        <title>Draft Genome Assemblies for Five Robust Yarrowia lipolytica Strains Exhibiting High Lipid Production and Pentose Sugar Utilization and Sugar Alcohol Secretion from Undetoxified Lignocellulosic Biomass Hydrolysates.</title>
        <authorList>
            <consortium name="DOE Joint Genome Institute"/>
            <person name="Walker C."/>
            <person name="Ryu S."/>
            <person name="Na H."/>
            <person name="Zane M."/>
            <person name="LaButti K."/>
            <person name="Lipzen A."/>
            <person name="Haridas S."/>
            <person name="Barry K."/>
            <person name="Grigoriev I.V."/>
            <person name="Quarterman J."/>
            <person name="Slininger P."/>
            <person name="Dien B."/>
            <person name="Trinh C.T."/>
        </authorList>
    </citation>
    <scope>NUCLEOTIDE SEQUENCE [LARGE SCALE GENOMIC DNA]</scope>
    <source>
        <strain evidence="14 16">YB392</strain>
    </source>
</reference>
<feature type="compositionally biased region" description="Polar residues" evidence="11">
    <location>
        <begin position="760"/>
        <end position="772"/>
    </location>
</feature>
<feature type="compositionally biased region" description="Acidic residues" evidence="11">
    <location>
        <begin position="1127"/>
        <end position="1149"/>
    </location>
</feature>
<sequence>MLSTYGKSAGRILADVARWTGEPDLLSMSPIDASKVTPVKALNEFLRVDVAPFPESHETKTVMRFVCRKTRMHLEVTVDGHRRAELYDFHYLNEDTDSKEATPVFAQTQAHAQTQRGPDEMDTATPEPEQDQTMADDDNSEVDPNDTPQFTERKHTYICSYTGTKLILTLRPPEFTSQDLLPYSPQAVRQRFKDTEHLKQSSEPSPAACLHTLFKIIDEPLNRGGNKEIKFDNASIQQKIDQSILSSFHFSRDEEKGTWVPPKLYETQNPFTASIRAKLERKMSELYVLIRNSSNKERDHLSSLQIDVTPLEPEVRSVLRLQPENRGPLLLPRAYAQYVTLGVTENASDDILISAYERLSGSDRVLAPYYFEALREAAQQRESEFLIMKVMELMSLGCASLDDVRQAFIKFGLDMDEAESMESEHIAAQVASFYDEQVDQGAAVGPLRMAMETVAQITSCGPLQEFIQLTANDVDLPTAYADLGVEPAVDDDVIITAYEFAQSENNSERLERAFKAIAIDRQAPLLLSFVEKLVPDITSEQEACEVLGISSSATPEDAIAAFREFSDKRRIVTARKALRYLGNEHDSDSIIAELSRDPRSAVQLPQSTYDWPIGLNNIGNTCYLNSLLQYYFAIKPLREEVLQHDGSNVDVGFKLSAGEIRDKRIGGRSVSPSEVKRAQEFIHELALLFNDMIYSNQGYVTPRKNLAYLALVSASQEDEHAETNKGAESEVLNEGESVIEAGGTTDGDEKLAEKEKSVDTDSTLVQSPSTAEPNHEYKAERINETLFGRQQDVTECIENVLFQLEAAVKGDSVDSDGEQDDLVKRLFYGQTKQVLQPVNTNDASKRREKTERFLSLLVDVADGPRDLYDALDSYFGHDLVSLSDGDVIRSLTIGKLPPMLQIQVQRVQFDRDLGRPFKSLAVLKFDEVIYMDRYIDTDDDEVNAKRMEVFKWREERRQLLKDLEGFNAKVENSGTLTENLKLTEQWLLTLKSDVSRVLNLVREEIATRTSRQEAMEADLAELDFKIQSQFAHMKQIGYRIHAVFIHRGEASFGHYWTYIRDHQGGFFRKYNDEKITRVEDSEVMDFDDNNTATPYFLVFVREDLIDSMVEPLYRIEKVEEEKADLIDVDAEEDKEDKMEEEIVSDEGVAEVEKVTETEEVAESEAAPDTTSETTS</sequence>
<dbReference type="Gene3D" id="3.90.70.10">
    <property type="entry name" value="Cysteine proteinases"/>
    <property type="match status" value="1"/>
</dbReference>
<dbReference type="eggNOG" id="KOG1863">
    <property type="taxonomic scope" value="Eukaryota"/>
</dbReference>
<evidence type="ECO:0000256" key="8">
    <source>
        <dbReference type="ARBA" id="ARBA00041732"/>
    </source>
</evidence>
<evidence type="ECO:0000313" key="16">
    <source>
        <dbReference type="Proteomes" id="UP000256601"/>
    </source>
</evidence>
<accession>A0A1H6Q3X2</accession>
<dbReference type="PROSITE" id="PS00972">
    <property type="entry name" value="USP_1"/>
    <property type="match status" value="1"/>
</dbReference>
<dbReference type="KEGG" id="yli:2910577"/>
<dbReference type="GO" id="GO:0016579">
    <property type="term" value="P:protein deubiquitination"/>
    <property type="evidence" value="ECO:0007669"/>
    <property type="project" value="InterPro"/>
</dbReference>
<feature type="compositionally biased region" description="Acidic residues" evidence="11">
    <location>
        <begin position="128"/>
        <end position="144"/>
    </location>
</feature>
<evidence type="ECO:0000313" key="14">
    <source>
        <dbReference type="EMBL" id="RDW24246.1"/>
    </source>
</evidence>
<dbReference type="GO" id="GO:0004843">
    <property type="term" value="F:cysteine-type deubiquitinase activity"/>
    <property type="evidence" value="ECO:0007669"/>
    <property type="project" value="UniProtKB-EC"/>
</dbReference>
<dbReference type="InterPro" id="IPR028889">
    <property type="entry name" value="USP"/>
</dbReference>
<evidence type="ECO:0000313" key="15">
    <source>
        <dbReference type="Proteomes" id="UP000182444"/>
    </source>
</evidence>
<evidence type="ECO:0000256" key="10">
    <source>
        <dbReference type="ARBA" id="ARBA00042737"/>
    </source>
</evidence>
<feature type="compositionally biased region" description="Basic and acidic residues" evidence="11">
    <location>
        <begin position="747"/>
        <end position="759"/>
    </location>
</feature>
<evidence type="ECO:0000259" key="12">
    <source>
        <dbReference type="PROSITE" id="PS50235"/>
    </source>
</evidence>
<keyword evidence="6" id="KW-0788">Thiol protease</keyword>
<keyword evidence="4" id="KW-0833">Ubl conjugation pathway</keyword>
<feature type="region of interest" description="Disordered" evidence="11">
    <location>
        <begin position="1127"/>
        <end position="1175"/>
    </location>
</feature>
<evidence type="ECO:0000256" key="3">
    <source>
        <dbReference type="ARBA" id="ARBA00022670"/>
    </source>
</evidence>
<feature type="region of interest" description="Disordered" evidence="11">
    <location>
        <begin position="718"/>
        <end position="777"/>
    </location>
</feature>
<dbReference type="PANTHER" id="PTHR43982:SF6">
    <property type="entry name" value="UBIQUITIN CARBOXYL-TERMINAL HYDROLASE 2-RELATED"/>
    <property type="match status" value="1"/>
</dbReference>
<evidence type="ECO:0000256" key="7">
    <source>
        <dbReference type="ARBA" id="ARBA00040966"/>
    </source>
</evidence>
<proteinExistence type="predicted"/>
<protein>
    <recommendedName>
        <fullName evidence="7">Ubiquitin carboxyl-terminal hydrolase 2</fullName>
        <ecNumber evidence="2">3.4.19.12</ecNumber>
    </recommendedName>
    <alternativeName>
        <fullName evidence="9">Deubiquitinating enzyme 2</fullName>
    </alternativeName>
    <alternativeName>
        <fullName evidence="8">Ubiquitin thioesterase 2</fullName>
    </alternativeName>
    <alternativeName>
        <fullName evidence="10">Ubiquitin-specific-processing protease 2</fullName>
    </alternativeName>
</protein>
<dbReference type="OMA" id="SMESEHI"/>
<dbReference type="InterPro" id="IPR001394">
    <property type="entry name" value="Peptidase_C19_UCH"/>
</dbReference>
<evidence type="ECO:0000256" key="5">
    <source>
        <dbReference type="ARBA" id="ARBA00022801"/>
    </source>
</evidence>
<dbReference type="FunFam" id="3.90.70.10:FF:000176">
    <property type="entry name" value="Ubiquitin-specific protease"/>
    <property type="match status" value="1"/>
</dbReference>
<dbReference type="SUPFAM" id="SSF54001">
    <property type="entry name" value="Cysteine proteinases"/>
    <property type="match status" value="1"/>
</dbReference>
<organism evidence="13 15">
    <name type="scientific">Yarrowia lipolytica</name>
    <name type="common">Candida lipolytica</name>
    <dbReference type="NCBI Taxonomy" id="4952"/>
    <lineage>
        <taxon>Eukaryota</taxon>
        <taxon>Fungi</taxon>
        <taxon>Dikarya</taxon>
        <taxon>Ascomycota</taxon>
        <taxon>Saccharomycotina</taxon>
        <taxon>Dipodascomycetes</taxon>
        <taxon>Dipodascales</taxon>
        <taxon>Dipodascales incertae sedis</taxon>
        <taxon>Yarrowia</taxon>
    </lineage>
</organism>
<dbReference type="PANTHER" id="PTHR43982">
    <property type="entry name" value="UBIQUITIN CARBOXYL-TERMINAL HYDROLASE"/>
    <property type="match status" value="1"/>
</dbReference>